<evidence type="ECO:0000256" key="2">
    <source>
        <dbReference type="ARBA" id="ARBA00005179"/>
    </source>
</evidence>
<evidence type="ECO:0000313" key="9">
    <source>
        <dbReference type="EMBL" id="CAE6473526.1"/>
    </source>
</evidence>
<protein>
    <recommendedName>
        <fullName evidence="11">Cytochrome P450</fullName>
    </recommendedName>
</protein>
<dbReference type="GO" id="GO:0016705">
    <property type="term" value="F:oxidoreductase activity, acting on paired donors, with incorporation or reduction of molecular oxygen"/>
    <property type="evidence" value="ECO:0007669"/>
    <property type="project" value="InterPro"/>
</dbReference>
<keyword evidence="8" id="KW-0503">Monooxygenase</keyword>
<comment type="pathway">
    <text evidence="2">Secondary metabolite biosynthesis.</text>
</comment>
<evidence type="ECO:0000256" key="8">
    <source>
        <dbReference type="ARBA" id="ARBA00023033"/>
    </source>
</evidence>
<dbReference type="EMBL" id="CAJMWX010001190">
    <property type="protein sequence ID" value="CAE6473526.1"/>
    <property type="molecule type" value="Genomic_DNA"/>
</dbReference>
<evidence type="ECO:0000256" key="1">
    <source>
        <dbReference type="ARBA" id="ARBA00001971"/>
    </source>
</evidence>
<evidence type="ECO:0000313" key="10">
    <source>
        <dbReference type="Proteomes" id="UP000663888"/>
    </source>
</evidence>
<gene>
    <name evidence="9" type="ORF">RDB_LOCUS111480</name>
</gene>
<proteinExistence type="inferred from homology"/>
<evidence type="ECO:0008006" key="11">
    <source>
        <dbReference type="Google" id="ProtNLM"/>
    </source>
</evidence>
<evidence type="ECO:0000256" key="4">
    <source>
        <dbReference type="ARBA" id="ARBA00022617"/>
    </source>
</evidence>
<dbReference type="InterPro" id="IPR050121">
    <property type="entry name" value="Cytochrome_P450_monoxygenase"/>
</dbReference>
<sequence>MLLAVISLIYVLIVFLFFRRYRKYKLAIPLPGPPPDPPSTSYLTGHFKRLFGLHGIAFQEEVFKAYGPTVRMAGILGAQFTFTLDPGVIHAVLVKDRLKFEQIQEKILISRSLFGGGLVGLRGTVYFYLVHDCRLPYLKGRNIVNNVNYFIRSSQDIILANLPIFTDVAKRACRAFDKSLSNEVIDVIPWTMAAALELIGQAGLGYSFNSFSGEKNDYGMASKSVAQLFIKLMPFIPIYPYLARLPITRDLLVWIPFSLLRQVLRATSLQNEQAEQILCERSAMLARKVSLKSGAGRGKDIITQLMEANEGLDRKAMIGHMNVFIFAGRETMSSTIARVLDILSENPRIQERLRDEVLECREADILKLPYLDAVIKEVLRFYPAAAYIYRELTFGAGQYACIGFKFAVMGIKIMTAQLIKSFKFEPSGEEYAWEVYGVQNPYLVGEEPGPTKVPKLPLKVSRI</sequence>
<keyword evidence="6" id="KW-0560">Oxidoreductase</keyword>
<dbReference type="GO" id="GO:0020037">
    <property type="term" value="F:heme binding"/>
    <property type="evidence" value="ECO:0007669"/>
    <property type="project" value="InterPro"/>
</dbReference>
<dbReference type="InterPro" id="IPR036396">
    <property type="entry name" value="Cyt_P450_sf"/>
</dbReference>
<keyword evidence="7" id="KW-0408">Iron</keyword>
<dbReference type="PANTHER" id="PTHR24305">
    <property type="entry name" value="CYTOCHROME P450"/>
    <property type="match status" value="1"/>
</dbReference>
<comment type="caution">
    <text evidence="9">The sequence shown here is derived from an EMBL/GenBank/DDBJ whole genome shotgun (WGS) entry which is preliminary data.</text>
</comment>
<evidence type="ECO:0000256" key="5">
    <source>
        <dbReference type="ARBA" id="ARBA00022723"/>
    </source>
</evidence>
<keyword evidence="4" id="KW-0349">Heme</keyword>
<dbReference type="AlphaFoldDB" id="A0A8H3GZ10"/>
<keyword evidence="5" id="KW-0479">Metal-binding</keyword>
<evidence type="ECO:0000256" key="7">
    <source>
        <dbReference type="ARBA" id="ARBA00023004"/>
    </source>
</evidence>
<dbReference type="Gene3D" id="1.10.630.10">
    <property type="entry name" value="Cytochrome P450"/>
    <property type="match status" value="2"/>
</dbReference>
<evidence type="ECO:0000256" key="6">
    <source>
        <dbReference type="ARBA" id="ARBA00023002"/>
    </source>
</evidence>
<organism evidence="9 10">
    <name type="scientific">Rhizoctonia solani</name>
    <dbReference type="NCBI Taxonomy" id="456999"/>
    <lineage>
        <taxon>Eukaryota</taxon>
        <taxon>Fungi</taxon>
        <taxon>Dikarya</taxon>
        <taxon>Basidiomycota</taxon>
        <taxon>Agaricomycotina</taxon>
        <taxon>Agaricomycetes</taxon>
        <taxon>Cantharellales</taxon>
        <taxon>Ceratobasidiaceae</taxon>
        <taxon>Rhizoctonia</taxon>
    </lineage>
</organism>
<dbReference type="GO" id="GO:0005506">
    <property type="term" value="F:iron ion binding"/>
    <property type="evidence" value="ECO:0007669"/>
    <property type="project" value="InterPro"/>
</dbReference>
<evidence type="ECO:0000256" key="3">
    <source>
        <dbReference type="ARBA" id="ARBA00010617"/>
    </source>
</evidence>
<accession>A0A8H3GZ10</accession>
<dbReference type="InterPro" id="IPR001128">
    <property type="entry name" value="Cyt_P450"/>
</dbReference>
<name>A0A8H3GZ10_9AGAM</name>
<dbReference type="SUPFAM" id="SSF48264">
    <property type="entry name" value="Cytochrome P450"/>
    <property type="match status" value="1"/>
</dbReference>
<dbReference type="Proteomes" id="UP000663888">
    <property type="component" value="Unassembled WGS sequence"/>
</dbReference>
<comment type="similarity">
    <text evidence="3">Belongs to the cytochrome P450 family.</text>
</comment>
<dbReference type="Pfam" id="PF00067">
    <property type="entry name" value="p450"/>
    <property type="match status" value="1"/>
</dbReference>
<reference evidence="9" key="1">
    <citation type="submission" date="2021-01" db="EMBL/GenBank/DDBJ databases">
        <authorList>
            <person name="Kaushik A."/>
        </authorList>
    </citation>
    <scope>NUCLEOTIDE SEQUENCE</scope>
    <source>
        <strain evidence="9">AG4-R118</strain>
    </source>
</reference>
<dbReference type="PANTHER" id="PTHR24305:SF166">
    <property type="entry name" value="CYTOCHROME P450 12A4, MITOCHONDRIAL-RELATED"/>
    <property type="match status" value="1"/>
</dbReference>
<dbReference type="GO" id="GO:0004497">
    <property type="term" value="F:monooxygenase activity"/>
    <property type="evidence" value="ECO:0007669"/>
    <property type="project" value="UniProtKB-KW"/>
</dbReference>
<comment type="cofactor">
    <cofactor evidence="1">
        <name>heme</name>
        <dbReference type="ChEBI" id="CHEBI:30413"/>
    </cofactor>
</comment>